<evidence type="ECO:0008006" key="2">
    <source>
        <dbReference type="Google" id="ProtNLM"/>
    </source>
</evidence>
<proteinExistence type="predicted"/>
<name>A0A1W1BLJ2_9ZZZZ</name>
<accession>A0A1W1BLJ2</accession>
<sequence length="167" mass="16831">MKKLLSTVAIAALLSTSANATDNEIGVTGTVEAGAVVWIGDYQNTALVGGQMVFEGNTVAIGNMALGTTTSQSMPLSVKTNSTSGVKMTISDATNNGKLADGSKTPIDVAYKLDTLGALTLGTAQSIVTGTNDGVSAVDTFTATATVPADQESGDYSTTLAVFIEAN</sequence>
<dbReference type="EMBL" id="FPHE01000053">
    <property type="protein sequence ID" value="SFV54404.1"/>
    <property type="molecule type" value="Genomic_DNA"/>
</dbReference>
<dbReference type="AlphaFoldDB" id="A0A1W1BLJ2"/>
<reference evidence="1" key="1">
    <citation type="submission" date="2016-10" db="EMBL/GenBank/DDBJ databases">
        <authorList>
            <person name="de Groot N.N."/>
        </authorList>
    </citation>
    <scope>NUCLEOTIDE SEQUENCE</scope>
</reference>
<gene>
    <name evidence="1" type="ORF">MNB_SV-12-975</name>
</gene>
<evidence type="ECO:0000313" key="1">
    <source>
        <dbReference type="EMBL" id="SFV54404.1"/>
    </source>
</evidence>
<organism evidence="1">
    <name type="scientific">hydrothermal vent metagenome</name>
    <dbReference type="NCBI Taxonomy" id="652676"/>
    <lineage>
        <taxon>unclassified sequences</taxon>
        <taxon>metagenomes</taxon>
        <taxon>ecological metagenomes</taxon>
    </lineage>
</organism>
<protein>
    <recommendedName>
        <fullName evidence="2">Fimbrial protein</fullName>
    </recommendedName>
</protein>